<accession>A0A2V3WBU1</accession>
<dbReference type="Proteomes" id="UP000247978">
    <property type="component" value="Unassembled WGS sequence"/>
</dbReference>
<organism evidence="2 3">
    <name type="scientific">Pseudogracilibacillus auburnensis</name>
    <dbReference type="NCBI Taxonomy" id="1494959"/>
    <lineage>
        <taxon>Bacteria</taxon>
        <taxon>Bacillati</taxon>
        <taxon>Bacillota</taxon>
        <taxon>Bacilli</taxon>
        <taxon>Bacillales</taxon>
        <taxon>Bacillaceae</taxon>
        <taxon>Pseudogracilibacillus</taxon>
    </lineage>
</organism>
<feature type="transmembrane region" description="Helical" evidence="1">
    <location>
        <begin position="7"/>
        <end position="24"/>
    </location>
</feature>
<feature type="transmembrane region" description="Helical" evidence="1">
    <location>
        <begin position="115"/>
        <end position="133"/>
    </location>
</feature>
<gene>
    <name evidence="2" type="ORF">DFR56_101528</name>
</gene>
<dbReference type="OrthoDB" id="9816425at2"/>
<evidence type="ECO:0008006" key="4">
    <source>
        <dbReference type="Google" id="ProtNLM"/>
    </source>
</evidence>
<feature type="transmembrane region" description="Helical" evidence="1">
    <location>
        <begin position="40"/>
        <end position="66"/>
    </location>
</feature>
<sequence length="142" mass="16162">MKFIEKIIVSVVSTLIFSILLAAVEEISVNSLGYFSVELIFVYCIYSFPIYLIGGGVYSYFVDIYFYKIPIRNWLFKYIIGFLLYVVGGLLVIGIILMMLLIVEGKLDDILITKTFVIGTLASLLFFHVSLVFKKVLKFAAR</sequence>
<keyword evidence="1" id="KW-0812">Transmembrane</keyword>
<dbReference type="AlphaFoldDB" id="A0A2V3WBU1"/>
<evidence type="ECO:0000313" key="3">
    <source>
        <dbReference type="Proteomes" id="UP000247978"/>
    </source>
</evidence>
<keyword evidence="3" id="KW-1185">Reference proteome</keyword>
<evidence type="ECO:0000313" key="2">
    <source>
        <dbReference type="EMBL" id="PXW90614.1"/>
    </source>
</evidence>
<feature type="transmembrane region" description="Helical" evidence="1">
    <location>
        <begin position="78"/>
        <end position="103"/>
    </location>
</feature>
<dbReference type="RefSeq" id="WP_110393858.1">
    <property type="nucleotide sequence ID" value="NZ_JBHUHB010000001.1"/>
</dbReference>
<name>A0A2V3WBU1_9BACI</name>
<protein>
    <recommendedName>
        <fullName evidence="4">Regulatory protein YrvL</fullName>
    </recommendedName>
</protein>
<evidence type="ECO:0000256" key="1">
    <source>
        <dbReference type="SAM" id="Phobius"/>
    </source>
</evidence>
<keyword evidence="1" id="KW-1133">Transmembrane helix</keyword>
<dbReference type="EMBL" id="QJJQ01000001">
    <property type="protein sequence ID" value="PXW90614.1"/>
    <property type="molecule type" value="Genomic_DNA"/>
</dbReference>
<proteinExistence type="predicted"/>
<reference evidence="2 3" key="1">
    <citation type="submission" date="2018-05" db="EMBL/GenBank/DDBJ databases">
        <title>Genomic Encyclopedia of Type Strains, Phase IV (KMG-IV): sequencing the most valuable type-strain genomes for metagenomic binning, comparative biology and taxonomic classification.</title>
        <authorList>
            <person name="Goeker M."/>
        </authorList>
    </citation>
    <scope>NUCLEOTIDE SEQUENCE [LARGE SCALE GENOMIC DNA]</scope>
    <source>
        <strain evidence="2 3">DSM 28556</strain>
    </source>
</reference>
<keyword evidence="1" id="KW-0472">Membrane</keyword>
<comment type="caution">
    <text evidence="2">The sequence shown here is derived from an EMBL/GenBank/DDBJ whole genome shotgun (WGS) entry which is preliminary data.</text>
</comment>